<dbReference type="GO" id="GO:0016747">
    <property type="term" value="F:acyltransferase activity, transferring groups other than amino-acyl groups"/>
    <property type="evidence" value="ECO:0007669"/>
    <property type="project" value="TreeGrafter"/>
</dbReference>
<dbReference type="Proteomes" id="UP000836841">
    <property type="component" value="Chromosome 7"/>
</dbReference>
<keyword evidence="3" id="KW-1185">Reference proteome</keyword>
<accession>A0AAU9T012</accession>
<organism evidence="2 3">
    <name type="scientific">Thlaspi arvense</name>
    <name type="common">Field penny-cress</name>
    <dbReference type="NCBI Taxonomy" id="13288"/>
    <lineage>
        <taxon>Eukaryota</taxon>
        <taxon>Viridiplantae</taxon>
        <taxon>Streptophyta</taxon>
        <taxon>Embryophyta</taxon>
        <taxon>Tracheophyta</taxon>
        <taxon>Spermatophyta</taxon>
        <taxon>Magnoliopsida</taxon>
        <taxon>eudicotyledons</taxon>
        <taxon>Gunneridae</taxon>
        <taxon>Pentapetalae</taxon>
        <taxon>rosids</taxon>
        <taxon>malvids</taxon>
        <taxon>Brassicales</taxon>
        <taxon>Brassicaceae</taxon>
        <taxon>Thlaspideae</taxon>
        <taxon>Thlaspi</taxon>
    </lineage>
</organism>
<dbReference type="InterPro" id="IPR023213">
    <property type="entry name" value="CAT-like_dom_sf"/>
</dbReference>
<gene>
    <name evidence="2" type="ORF">TAV2_LOCUS22986</name>
</gene>
<dbReference type="InterPro" id="IPR050317">
    <property type="entry name" value="Plant_Fungal_Acyltransferase"/>
</dbReference>
<evidence type="ECO:0000313" key="3">
    <source>
        <dbReference type="Proteomes" id="UP000836841"/>
    </source>
</evidence>
<reference evidence="2 3" key="1">
    <citation type="submission" date="2022-03" db="EMBL/GenBank/DDBJ databases">
        <authorList>
            <person name="Nunn A."/>
            <person name="Chopra R."/>
            <person name="Nunn A."/>
            <person name="Contreras Garrido A."/>
        </authorList>
    </citation>
    <scope>NUCLEOTIDE SEQUENCE [LARGE SCALE GENOMIC DNA]</scope>
</reference>
<proteinExistence type="inferred from homology"/>
<dbReference type="AlphaFoldDB" id="A0AAU9T012"/>
<dbReference type="EMBL" id="OU466863">
    <property type="protein sequence ID" value="CAH2077308.1"/>
    <property type="molecule type" value="Genomic_DNA"/>
</dbReference>
<sequence>MLHILLHAQPKNCFQITHAPMLMATHIDIIQKLNVYPRFQNQDQKKLITLSNLDRQCPLLMYVVFFYKKTTTTRDFDSFFSDLKLGLEETLSVWYPAAGRLGLDGGSCKLNLRCNGGGAVMVEAVATGVKLSELGDLTQYNEFHETLVYKPSFDGDFSVMPLVVAQVTRFACGGYSIGIGTSHSLFDGISAYEFLRAWAFNSHIHNKSNGEITNKKDNLVIKPVHDRGNLLFNRDVNQSRDATRVTKAAAIYHLYQLIKQAMMTHQGQNRNFELTDSGFVIKTFELMGEAIESLKKKSPKGFSCTSFEFLAAHLWKARTKALGLRRDAMVCLQFAVDIRNRTEPQLPEGFSGNAYVLASVASTAGELLGELTLESIVNKIREAKKSIDQDYISAYMEALGGGDQRNDGNLPPLKELTLISDWTKMPFHNIGFAIGGEPADYVAPLCPPVPQVAYFMKNPKDAKGVIVRIGLDPRDVDDFSNDFLGYY</sequence>
<protein>
    <recommendedName>
        <fullName evidence="4">Acyltransferase</fullName>
    </recommendedName>
</protein>
<dbReference type="PANTHER" id="PTHR31642:SF145">
    <property type="entry name" value="BRASSINOSTEROID-RELATED ACYLTRANSFERASE 1"/>
    <property type="match status" value="1"/>
</dbReference>
<evidence type="ECO:0000313" key="2">
    <source>
        <dbReference type="EMBL" id="CAH2077308.1"/>
    </source>
</evidence>
<comment type="similarity">
    <text evidence="1">Belongs to the plant acyltransferase family.</text>
</comment>
<evidence type="ECO:0008006" key="4">
    <source>
        <dbReference type="Google" id="ProtNLM"/>
    </source>
</evidence>
<dbReference type="PANTHER" id="PTHR31642">
    <property type="entry name" value="TRICHOTHECENE 3-O-ACETYLTRANSFERASE"/>
    <property type="match status" value="1"/>
</dbReference>
<evidence type="ECO:0000256" key="1">
    <source>
        <dbReference type="ARBA" id="ARBA00009861"/>
    </source>
</evidence>
<name>A0AAU9T012_THLAR</name>
<dbReference type="Pfam" id="PF02458">
    <property type="entry name" value="Transferase"/>
    <property type="match status" value="1"/>
</dbReference>
<dbReference type="Gene3D" id="3.30.559.10">
    <property type="entry name" value="Chloramphenicol acetyltransferase-like domain"/>
    <property type="match status" value="2"/>
</dbReference>